<reference evidence="2 3" key="1">
    <citation type="journal article" date="2006" name="Genome Biol.">
        <title>Genomic analysis reveals that Pseudomonas aeruginosa virulence is combinatorial.</title>
        <authorList>
            <person name="Lee D.G."/>
            <person name="Urbach J.M."/>
            <person name="Wu G."/>
            <person name="Liberati N.T."/>
            <person name="Feinbaum R.L."/>
            <person name="Miyata S."/>
            <person name="Diggins L.T."/>
            <person name="He J."/>
            <person name="Saucier M."/>
            <person name="Deziel E."/>
            <person name="Friedman L."/>
            <person name="Li L."/>
            <person name="Grills G."/>
            <person name="Montgomery K."/>
            <person name="Kucherlapati R."/>
            <person name="Rahme L.G."/>
            <person name="Ausubel F.M."/>
        </authorList>
    </citation>
    <scope>NUCLEOTIDE SEQUENCE [LARGE SCALE GENOMIC DNA]</scope>
    <source>
        <strain evidence="2 3">UCBPP-PA14</strain>
    </source>
</reference>
<gene>
    <name evidence="2" type="ordered locus">PA14_49860</name>
</gene>
<accession>A0A0H2Z881</accession>
<name>A0A0H2Z881_PSEAB</name>
<proteinExistence type="predicted"/>
<sequence>MLRGEVNAMSKGLNAKKETRRKPLKTAQEKRLAKRAKKHAPAAPLGTPSRS</sequence>
<evidence type="ECO:0000313" key="2">
    <source>
        <dbReference type="EMBL" id="ABJ10290.1"/>
    </source>
</evidence>
<dbReference type="AlphaFoldDB" id="A0A0H2Z881"/>
<dbReference type="EMBL" id="CP000438">
    <property type="protein sequence ID" value="ABJ10290.1"/>
    <property type="molecule type" value="Genomic_DNA"/>
</dbReference>
<protein>
    <submittedName>
        <fullName evidence="2">Uncharacterized protein</fullName>
    </submittedName>
</protein>
<evidence type="ECO:0000256" key="1">
    <source>
        <dbReference type="SAM" id="MobiDB-lite"/>
    </source>
</evidence>
<dbReference type="HOGENOM" id="CLU_213142_0_1_6"/>
<dbReference type="KEGG" id="pau:PA14_49860"/>
<organism evidence="2 3">
    <name type="scientific">Pseudomonas aeruginosa (strain UCBPP-PA14)</name>
    <dbReference type="NCBI Taxonomy" id="208963"/>
    <lineage>
        <taxon>Bacteria</taxon>
        <taxon>Pseudomonadati</taxon>
        <taxon>Pseudomonadota</taxon>
        <taxon>Gammaproteobacteria</taxon>
        <taxon>Pseudomonadales</taxon>
        <taxon>Pseudomonadaceae</taxon>
        <taxon>Pseudomonas</taxon>
    </lineage>
</organism>
<dbReference type="Proteomes" id="UP000000653">
    <property type="component" value="Chromosome"/>
</dbReference>
<evidence type="ECO:0000313" key="3">
    <source>
        <dbReference type="Proteomes" id="UP000000653"/>
    </source>
</evidence>
<feature type="region of interest" description="Disordered" evidence="1">
    <location>
        <begin position="1"/>
        <end position="51"/>
    </location>
</feature>